<dbReference type="CDD" id="cd04186">
    <property type="entry name" value="GT_2_like_c"/>
    <property type="match status" value="1"/>
</dbReference>
<dbReference type="Pfam" id="PF00535">
    <property type="entry name" value="Glycos_transf_2"/>
    <property type="match status" value="1"/>
</dbReference>
<dbReference type="SUPFAM" id="SSF53448">
    <property type="entry name" value="Nucleotide-diphospho-sugar transferases"/>
    <property type="match status" value="1"/>
</dbReference>
<feature type="domain" description="Glycosyltransferase 2-like" evidence="1">
    <location>
        <begin position="14"/>
        <end position="139"/>
    </location>
</feature>
<dbReference type="Gene3D" id="3.90.550.10">
    <property type="entry name" value="Spore Coat Polysaccharide Biosynthesis Protein SpsA, Chain A"/>
    <property type="match status" value="1"/>
</dbReference>
<dbReference type="InterPro" id="IPR029044">
    <property type="entry name" value="Nucleotide-diphossugar_trans"/>
</dbReference>
<proteinExistence type="predicted"/>
<evidence type="ECO:0000259" key="1">
    <source>
        <dbReference type="Pfam" id="PF00535"/>
    </source>
</evidence>
<sequence>MMNMDTSASTPAASVVIPLFNRVELTAACWESLVAHTGTAEVEVVFVDNGSADGTAAFLRGVAGSAALPVTVLTNADNQGFAKACNQGARAARGGVVVFLNNDTVVHENWLAPLAAELADHPETGVAGAKLLYPDGTVQHAGVCVNRWNIPYHVFLGAAPDDPLVSGRRAFPMVTGACMAVRREEFLALGGFDEGYVNGHEDVDLCLRYAEAGLRSVYRPDSVVTHHESQSEGRMAHCRANTQRTLDRWLDRLVQDDFNYDFPESERLIASDPLSIVLKIPAEDKRAAPPPATLRAEGLARELCRRGHRVRIHAVPDWDRTMDGCDLVLAVPGPRRYVPKPGPPCALLTDGTRDGASGAGYAAALSLADPFTRRDFDEFETSLRALARAGGCS</sequence>
<evidence type="ECO:0000313" key="2">
    <source>
        <dbReference type="EMBL" id="AMK10076.1"/>
    </source>
</evidence>
<dbReference type="PANTHER" id="PTHR43179:SF7">
    <property type="entry name" value="RHAMNOSYLTRANSFERASE WBBL"/>
    <property type="match status" value="1"/>
</dbReference>
<evidence type="ECO:0000313" key="3">
    <source>
        <dbReference type="Proteomes" id="UP000055611"/>
    </source>
</evidence>
<dbReference type="Proteomes" id="UP000055611">
    <property type="component" value="Chromosome"/>
</dbReference>
<keyword evidence="3" id="KW-1185">Reference proteome</keyword>
<dbReference type="EMBL" id="CP014206">
    <property type="protein sequence ID" value="AMK10076.1"/>
    <property type="molecule type" value="Genomic_DNA"/>
</dbReference>
<gene>
    <name evidence="2" type="ORF">AWY79_02565</name>
</gene>
<protein>
    <recommendedName>
        <fullName evidence="1">Glycosyltransferase 2-like domain-containing protein</fullName>
    </recommendedName>
</protein>
<organism evidence="2 3">
    <name type="scientific">Pseudodesulfovibrio indicus</name>
    <dbReference type="NCBI Taxonomy" id="1716143"/>
    <lineage>
        <taxon>Bacteria</taxon>
        <taxon>Pseudomonadati</taxon>
        <taxon>Thermodesulfobacteriota</taxon>
        <taxon>Desulfovibrionia</taxon>
        <taxon>Desulfovibrionales</taxon>
        <taxon>Desulfovibrionaceae</taxon>
    </lineage>
</organism>
<dbReference type="PANTHER" id="PTHR43179">
    <property type="entry name" value="RHAMNOSYLTRANSFERASE WBBL"/>
    <property type="match status" value="1"/>
</dbReference>
<name>A0ABM5YRS6_9BACT</name>
<reference evidence="2 3" key="1">
    <citation type="journal article" date="2016" name="Front. Microbiol.">
        <title>Genome Sequence of the Piezophilic, Mesophilic Sulfate-Reducing Bacterium Desulfovibrio indicus J2T.</title>
        <authorList>
            <person name="Cao J."/>
            <person name="Maignien L."/>
            <person name="Shao Z."/>
            <person name="Alain K."/>
            <person name="Jebbar M."/>
        </authorList>
    </citation>
    <scope>NUCLEOTIDE SEQUENCE [LARGE SCALE GENOMIC DNA]</scope>
    <source>
        <strain evidence="2 3">J2</strain>
    </source>
</reference>
<dbReference type="InterPro" id="IPR001173">
    <property type="entry name" value="Glyco_trans_2-like"/>
</dbReference>
<accession>A0ABM5YRS6</accession>